<feature type="signal peptide" evidence="1">
    <location>
        <begin position="1"/>
        <end position="18"/>
    </location>
</feature>
<evidence type="ECO:0000313" key="3">
    <source>
        <dbReference type="EMBL" id="TYA52186.1"/>
    </source>
</evidence>
<dbReference type="RefSeq" id="WP_148456964.1">
    <property type="nucleotide sequence ID" value="NZ_VSFC01000062.1"/>
</dbReference>
<feature type="domain" description="Putative auto-transporter adhesin head GIN" evidence="2">
    <location>
        <begin position="29"/>
        <end position="207"/>
    </location>
</feature>
<keyword evidence="1" id="KW-0732">Signal</keyword>
<evidence type="ECO:0000256" key="1">
    <source>
        <dbReference type="SAM" id="SignalP"/>
    </source>
</evidence>
<dbReference type="Gene3D" id="2.160.20.120">
    <property type="match status" value="1"/>
</dbReference>
<keyword evidence="4" id="KW-1185">Reference proteome</keyword>
<dbReference type="Proteomes" id="UP000324550">
    <property type="component" value="Unassembled WGS sequence"/>
</dbReference>
<accession>A0A5D0FZM9</accession>
<dbReference type="OrthoDB" id="704821at2"/>
<feature type="chain" id="PRO_5022997042" evidence="1">
    <location>
        <begin position="19"/>
        <end position="224"/>
    </location>
</feature>
<evidence type="ECO:0000313" key="4">
    <source>
        <dbReference type="Proteomes" id="UP000324550"/>
    </source>
</evidence>
<reference evidence="3 4" key="1">
    <citation type="submission" date="2019-08" db="EMBL/GenBank/DDBJ databases">
        <title>Formosa sediminis sp. nov., isolated from marine sediment.</title>
        <authorList>
            <person name="Cao W.R."/>
        </authorList>
    </citation>
    <scope>NUCLEOTIDE SEQUENCE [LARGE SCALE GENOMIC DNA]</scope>
    <source>
        <strain evidence="3 4">1494</strain>
    </source>
</reference>
<dbReference type="EMBL" id="VSFC01000062">
    <property type="protein sequence ID" value="TYA52186.1"/>
    <property type="molecule type" value="Genomic_DNA"/>
</dbReference>
<gene>
    <name evidence="3" type="ORF">FVF61_12625</name>
</gene>
<name>A0A5D0FZM9_9FLAO</name>
<organism evidence="3 4">
    <name type="scientific">Formosa maritima</name>
    <dbReference type="NCBI Taxonomy" id="2592046"/>
    <lineage>
        <taxon>Bacteria</taxon>
        <taxon>Pseudomonadati</taxon>
        <taxon>Bacteroidota</taxon>
        <taxon>Flavobacteriia</taxon>
        <taxon>Flavobacteriales</taxon>
        <taxon>Flavobacteriaceae</taxon>
        <taxon>Formosa</taxon>
    </lineage>
</organism>
<proteinExistence type="predicted"/>
<dbReference type="AlphaFoldDB" id="A0A5D0FZM9"/>
<protein>
    <submittedName>
        <fullName evidence="3">DUF2807 domain-containing protein</fullName>
    </submittedName>
</protein>
<dbReference type="InterPro" id="IPR021255">
    <property type="entry name" value="DUF2807"/>
</dbReference>
<sequence>MKNIATIAFILVTTVLFAQSPNTTTVGKFKELKVYDLIDVNLVQSNEDKIIISGKNTDKVVFVNKNGVLKLKMKIDEIYNGDDTTVTVHYTGVDIIDVNEGASVSSSDTIKQFEIDLNAQEGGTIQVSLDVSYTNVKSITGGNIKASGISKNQDISINTGGIFDGRELKTETTDVTIKAAGEATVHASGLVKAKVTAGGNVYIYGNPKSVDESKVMGGNIKRMD</sequence>
<comment type="caution">
    <text evidence="3">The sequence shown here is derived from an EMBL/GenBank/DDBJ whole genome shotgun (WGS) entry which is preliminary data.</text>
</comment>
<dbReference type="Pfam" id="PF10988">
    <property type="entry name" value="DUF2807"/>
    <property type="match status" value="1"/>
</dbReference>
<evidence type="ECO:0000259" key="2">
    <source>
        <dbReference type="Pfam" id="PF10988"/>
    </source>
</evidence>